<dbReference type="GO" id="GO:0032259">
    <property type="term" value="P:methylation"/>
    <property type="evidence" value="ECO:0007669"/>
    <property type="project" value="UniProtKB-KW"/>
</dbReference>
<dbReference type="InterPro" id="IPR002052">
    <property type="entry name" value="DNA_methylase_N6_adenine_CS"/>
</dbReference>
<comment type="catalytic activity">
    <reaction evidence="7">
        <text>a 2'-deoxyadenosine in DNA + S-adenosyl-L-methionine = an N(6)-methyl-2'-deoxyadenosine in DNA + S-adenosyl-L-homocysteine + H(+)</text>
        <dbReference type="Rhea" id="RHEA:15197"/>
        <dbReference type="Rhea" id="RHEA-COMP:12418"/>
        <dbReference type="Rhea" id="RHEA-COMP:12419"/>
        <dbReference type="ChEBI" id="CHEBI:15378"/>
        <dbReference type="ChEBI" id="CHEBI:57856"/>
        <dbReference type="ChEBI" id="CHEBI:59789"/>
        <dbReference type="ChEBI" id="CHEBI:90615"/>
        <dbReference type="ChEBI" id="CHEBI:90616"/>
        <dbReference type="EC" id="2.1.1.72"/>
    </reaction>
</comment>
<evidence type="ECO:0000313" key="10">
    <source>
        <dbReference type="Proteomes" id="UP001198962"/>
    </source>
</evidence>
<dbReference type="PANTHER" id="PTHR33841">
    <property type="entry name" value="DNA METHYLTRANSFERASE YEEA-RELATED"/>
    <property type="match status" value="1"/>
</dbReference>
<feature type="domain" description="Type II methyltransferase M.TaqI-like" evidence="8">
    <location>
        <begin position="145"/>
        <end position="296"/>
    </location>
</feature>
<dbReference type="InterPro" id="IPR050953">
    <property type="entry name" value="N4_N6_ade-DNA_methylase"/>
</dbReference>
<evidence type="ECO:0000256" key="7">
    <source>
        <dbReference type="ARBA" id="ARBA00047942"/>
    </source>
</evidence>
<evidence type="ECO:0000256" key="1">
    <source>
        <dbReference type="ARBA" id="ARBA00011900"/>
    </source>
</evidence>
<dbReference type="PRINTS" id="PR00507">
    <property type="entry name" value="N12N6MTFRASE"/>
</dbReference>
<gene>
    <name evidence="9" type="ORF">LKD32_10725</name>
</gene>
<keyword evidence="6" id="KW-0238">DNA-binding</keyword>
<evidence type="ECO:0000256" key="6">
    <source>
        <dbReference type="ARBA" id="ARBA00023125"/>
    </source>
</evidence>
<organism evidence="9 10">
    <name type="scientific">Brotaphodocola catenula</name>
    <dbReference type="NCBI Taxonomy" id="2885361"/>
    <lineage>
        <taxon>Bacteria</taxon>
        <taxon>Bacillati</taxon>
        <taxon>Bacillota</taxon>
        <taxon>Clostridia</taxon>
        <taxon>Lachnospirales</taxon>
        <taxon>Lachnospiraceae</taxon>
        <taxon>Brotaphodocola</taxon>
    </lineage>
</organism>
<keyword evidence="10" id="KW-1185">Reference proteome</keyword>
<dbReference type="Gene3D" id="3.40.50.150">
    <property type="entry name" value="Vaccinia Virus protein VP39"/>
    <property type="match status" value="1"/>
</dbReference>
<keyword evidence="5" id="KW-0680">Restriction system</keyword>
<keyword evidence="2 9" id="KW-0489">Methyltransferase</keyword>
<dbReference type="EMBL" id="JAJEPU010000032">
    <property type="protein sequence ID" value="MCC2165336.1"/>
    <property type="molecule type" value="Genomic_DNA"/>
</dbReference>
<sequence length="605" mass="71525">MEKSNRIKDYRSIIQKLEKFEMDEIENGIFEYALHPEQNFLIGSEKAEQVAYELSTSGFSGTIESVIELFEFLLENQETTENGIVFTPKYIADYIVQNLFSDLMVWDDTITIIDPGCGCGIFLVSAIEYIHERFQISIKKLLRDHIFGIDINKDNVRRCKLVMRLLTKEYGEEISEIPHIVCKNSLKERWKDTFHLNQRIGFSYVIGNPPYVNPHDLSKDTIEFLKNTFETTVNGTFNIFYAFIEHAMDQLSEDGRLGFIVPNNFLTIKSALELRKYLKEHAFLRRILDFGENMVFKPVRTYNCILFLSRKKQEEFEYAVMDRAECIEKELKDIRFCKMPICQLDQEGWKLVNRQTWENLHRIENQGTLIKDFVRTGIATLKDQVYFAQKDQDGFFVTAGEERYELDSELIKPIYKIPELKKCETLLKAQRYIIFPYVHADQGYTIIPEDVLKKRYFRTYKYLLTQKEILDSRDKGKKNKQGWYAYGRTQGLNKYGKKLLFPTFSQKPKFYYVENKDTLFCNGYAVFENDKYELGFLIKVLNSAIMDYYVQNTSYSIEGGYYCYQKKYIEKFSLPVFTKAEIEYVKERDQVDVDQFLIKKYGLIF</sequence>
<dbReference type="AlphaFoldDB" id="A0AAE3APF0"/>
<evidence type="ECO:0000256" key="5">
    <source>
        <dbReference type="ARBA" id="ARBA00022747"/>
    </source>
</evidence>
<dbReference type="GO" id="GO:0003677">
    <property type="term" value="F:DNA binding"/>
    <property type="evidence" value="ECO:0007669"/>
    <property type="project" value="UniProtKB-KW"/>
</dbReference>
<proteinExistence type="predicted"/>
<dbReference type="PANTHER" id="PTHR33841:SF6">
    <property type="entry name" value="TYPE II METHYLTRANSFERASE M.HINDII"/>
    <property type="match status" value="1"/>
</dbReference>
<evidence type="ECO:0000256" key="2">
    <source>
        <dbReference type="ARBA" id="ARBA00022603"/>
    </source>
</evidence>
<dbReference type="InterPro" id="IPR011639">
    <property type="entry name" value="MethylTrfase_TaqI-like_dom"/>
</dbReference>
<dbReference type="GO" id="GO:0009007">
    <property type="term" value="F:site-specific DNA-methyltransferase (adenine-specific) activity"/>
    <property type="evidence" value="ECO:0007669"/>
    <property type="project" value="UniProtKB-EC"/>
</dbReference>
<comment type="caution">
    <text evidence="9">The sequence shown here is derived from an EMBL/GenBank/DDBJ whole genome shotgun (WGS) entry which is preliminary data.</text>
</comment>
<evidence type="ECO:0000259" key="8">
    <source>
        <dbReference type="Pfam" id="PF07669"/>
    </source>
</evidence>
<name>A0AAE3APF0_9FIRM</name>
<reference evidence="9" key="1">
    <citation type="submission" date="2021-10" db="EMBL/GenBank/DDBJ databases">
        <title>Anaerobic single-cell dispensing facilitates the cultivation of human gut bacteria.</title>
        <authorList>
            <person name="Afrizal A."/>
        </authorList>
    </citation>
    <scope>NUCLEOTIDE SEQUENCE</scope>
    <source>
        <strain evidence="9">CLA-AA-H274</strain>
    </source>
</reference>
<evidence type="ECO:0000256" key="3">
    <source>
        <dbReference type="ARBA" id="ARBA00022679"/>
    </source>
</evidence>
<keyword evidence="3" id="KW-0808">Transferase</keyword>
<accession>A0AAE3APF0</accession>
<dbReference type="InterPro" id="IPR029063">
    <property type="entry name" value="SAM-dependent_MTases_sf"/>
</dbReference>
<evidence type="ECO:0000313" key="9">
    <source>
        <dbReference type="EMBL" id="MCC2165336.1"/>
    </source>
</evidence>
<dbReference type="GO" id="GO:0009307">
    <property type="term" value="P:DNA restriction-modification system"/>
    <property type="evidence" value="ECO:0007669"/>
    <property type="project" value="UniProtKB-KW"/>
</dbReference>
<keyword evidence="4" id="KW-0949">S-adenosyl-L-methionine</keyword>
<evidence type="ECO:0000256" key="4">
    <source>
        <dbReference type="ARBA" id="ARBA00022691"/>
    </source>
</evidence>
<protein>
    <recommendedName>
        <fullName evidence="1">site-specific DNA-methyltransferase (adenine-specific)</fullName>
        <ecNumber evidence="1">2.1.1.72</ecNumber>
    </recommendedName>
</protein>
<dbReference type="Pfam" id="PF07669">
    <property type="entry name" value="Eco57I"/>
    <property type="match status" value="1"/>
</dbReference>
<dbReference type="Proteomes" id="UP001198962">
    <property type="component" value="Unassembled WGS sequence"/>
</dbReference>
<dbReference type="PROSITE" id="PS00092">
    <property type="entry name" value="N6_MTASE"/>
    <property type="match status" value="1"/>
</dbReference>
<dbReference type="RefSeq" id="WP_308451674.1">
    <property type="nucleotide sequence ID" value="NZ_JAJEPU010000032.1"/>
</dbReference>
<dbReference type="SUPFAM" id="SSF53335">
    <property type="entry name" value="S-adenosyl-L-methionine-dependent methyltransferases"/>
    <property type="match status" value="1"/>
</dbReference>
<dbReference type="EC" id="2.1.1.72" evidence="1"/>